<sequence>MSGFDAEGGCENATGSSCGATEGNYHAVERRLQHTLSCDFDLATMALQPLPLVLADTIRRSSIDNRPLLARNIIMTGPLSQFGRLQEVVLRKTSEQLHPMCVKGMETIGAWAGASLYCSTVLFKEEYDDWKHTQIGAGQLDARGSELECLHG</sequence>
<dbReference type="Proteomes" id="UP000268321">
    <property type="component" value="Unassembled WGS sequence"/>
</dbReference>
<keyword evidence="2" id="KW-1185">Reference proteome</keyword>
<proteinExistence type="predicted"/>
<dbReference type="SUPFAM" id="SSF53067">
    <property type="entry name" value="Actin-like ATPase domain"/>
    <property type="match status" value="1"/>
</dbReference>
<protein>
    <recommendedName>
        <fullName evidence="3">Actin-like ATPase domain-containing protein</fullName>
    </recommendedName>
</protein>
<dbReference type="AlphaFoldDB" id="A0A4P9Z7M1"/>
<accession>A0A4P9Z7M1</accession>
<name>A0A4P9Z7M1_9ASCO</name>
<reference evidence="2" key="1">
    <citation type="journal article" date="2018" name="Nat. Microbiol.">
        <title>Leveraging single-cell genomics to expand the fungal tree of life.</title>
        <authorList>
            <person name="Ahrendt S.R."/>
            <person name="Quandt C.A."/>
            <person name="Ciobanu D."/>
            <person name="Clum A."/>
            <person name="Salamov A."/>
            <person name="Andreopoulos B."/>
            <person name="Cheng J.F."/>
            <person name="Woyke T."/>
            <person name="Pelin A."/>
            <person name="Henrissat B."/>
            <person name="Reynolds N.K."/>
            <person name="Benny G.L."/>
            <person name="Smith M.E."/>
            <person name="James T.Y."/>
            <person name="Grigoriev I.V."/>
        </authorList>
    </citation>
    <scope>NUCLEOTIDE SEQUENCE [LARGE SCALE GENOMIC DNA]</scope>
    <source>
        <strain evidence="2">Baker2002</strain>
    </source>
</reference>
<gene>
    <name evidence="1" type="ORF">METBISCDRAFT_28884</name>
</gene>
<dbReference type="InterPro" id="IPR043129">
    <property type="entry name" value="ATPase_NBD"/>
</dbReference>
<dbReference type="EMBL" id="ML004676">
    <property type="protein sequence ID" value="RKP28693.1"/>
    <property type="molecule type" value="Genomic_DNA"/>
</dbReference>
<evidence type="ECO:0000313" key="1">
    <source>
        <dbReference type="EMBL" id="RKP28693.1"/>
    </source>
</evidence>
<dbReference type="OrthoDB" id="337660at2759"/>
<organism evidence="1 2">
    <name type="scientific">Metschnikowia bicuspidata</name>
    <dbReference type="NCBI Taxonomy" id="27322"/>
    <lineage>
        <taxon>Eukaryota</taxon>
        <taxon>Fungi</taxon>
        <taxon>Dikarya</taxon>
        <taxon>Ascomycota</taxon>
        <taxon>Saccharomycotina</taxon>
        <taxon>Pichiomycetes</taxon>
        <taxon>Metschnikowiaceae</taxon>
        <taxon>Metschnikowia</taxon>
    </lineage>
</organism>
<evidence type="ECO:0000313" key="2">
    <source>
        <dbReference type="Proteomes" id="UP000268321"/>
    </source>
</evidence>
<evidence type="ECO:0008006" key="3">
    <source>
        <dbReference type="Google" id="ProtNLM"/>
    </source>
</evidence>